<evidence type="ECO:0000256" key="7">
    <source>
        <dbReference type="ARBA" id="ARBA00023136"/>
    </source>
</evidence>
<comment type="similarity">
    <text evidence="2">Belongs to the GRP transporter (TC 2.A.7.5) family.</text>
</comment>
<keyword evidence="6 8" id="KW-1133">Transmembrane helix</keyword>
<comment type="caution">
    <text evidence="9">The sequence shown here is derived from an EMBL/GenBank/DDBJ whole genome shotgun (WGS) entry which is preliminary data.</text>
</comment>
<dbReference type="STRING" id="1423755.FC40_GL001559"/>
<dbReference type="AlphaFoldDB" id="A0A0R1WV71"/>
<dbReference type="GO" id="GO:0005886">
    <property type="term" value="C:plasma membrane"/>
    <property type="evidence" value="ECO:0007669"/>
    <property type="project" value="UniProtKB-SubCell"/>
</dbReference>
<evidence type="ECO:0000256" key="1">
    <source>
        <dbReference type="ARBA" id="ARBA00004651"/>
    </source>
</evidence>
<feature type="transmembrane region" description="Helical" evidence="8">
    <location>
        <begin position="182"/>
        <end position="202"/>
    </location>
</feature>
<evidence type="ECO:0000256" key="2">
    <source>
        <dbReference type="ARBA" id="ARBA00006117"/>
    </source>
</evidence>
<feature type="transmembrane region" description="Helical" evidence="8">
    <location>
        <begin position="151"/>
        <end position="170"/>
    </location>
</feature>
<accession>A0A0R1WV71</accession>
<dbReference type="eggNOG" id="COG4975">
    <property type="taxonomic scope" value="Bacteria"/>
</dbReference>
<feature type="transmembrane region" description="Helical" evidence="8">
    <location>
        <begin position="244"/>
        <end position="261"/>
    </location>
</feature>
<dbReference type="InterPro" id="IPR037185">
    <property type="entry name" value="EmrE-like"/>
</dbReference>
<evidence type="ECO:0000256" key="8">
    <source>
        <dbReference type="SAM" id="Phobius"/>
    </source>
</evidence>
<feature type="transmembrane region" description="Helical" evidence="8">
    <location>
        <begin position="6"/>
        <end position="22"/>
    </location>
</feature>
<evidence type="ECO:0000256" key="3">
    <source>
        <dbReference type="ARBA" id="ARBA00022448"/>
    </source>
</evidence>
<dbReference type="PATRIC" id="fig|1423755.3.peg.1648"/>
<evidence type="ECO:0000313" key="10">
    <source>
        <dbReference type="Proteomes" id="UP000051054"/>
    </source>
</evidence>
<keyword evidence="7 8" id="KW-0472">Membrane</keyword>
<proteinExistence type="inferred from homology"/>
<comment type="subcellular location">
    <subcellularLocation>
        <location evidence="1">Cell membrane</location>
        <topology evidence="1">Multi-pass membrane protein</topology>
    </subcellularLocation>
</comment>
<dbReference type="CDD" id="cd23110">
    <property type="entry name" value="GRP"/>
    <property type="match status" value="1"/>
</dbReference>
<dbReference type="Proteomes" id="UP000051054">
    <property type="component" value="Unassembled WGS sequence"/>
</dbReference>
<sequence length="291" mass="30768">MEKLNILIALIPAIGWGIFPLIASKTGGNPSNQILGTGLGATLVGLLVFIFTKPAMDMQSFIIAFIAGALWTIGQLGQFVSMRPERMGVTTTMPISTGLQLVGNSIIGMLFLGDWKGVQAKTLGIIALAIVVLGVILTAKTDDRDGGTASVKDVLFLGVTTIGYWVYSSFPNLPQVKEVSPQSLFLPETLGILCGASLYVLFSKQAKEFSAKSTWLGMIPGAAWGIAAYAYIFSAQANGSTTAFIFTQLCVLISTIGGMVFLHEKKTATELKFTIAGLALIVIGSVMTGFI</sequence>
<evidence type="ECO:0000256" key="5">
    <source>
        <dbReference type="ARBA" id="ARBA00022692"/>
    </source>
</evidence>
<keyword evidence="3" id="KW-0813">Transport</keyword>
<evidence type="ECO:0000256" key="6">
    <source>
        <dbReference type="ARBA" id="ARBA00022989"/>
    </source>
</evidence>
<dbReference type="EMBL" id="AZGD01000038">
    <property type="protein sequence ID" value="KRM19545.1"/>
    <property type="molecule type" value="Genomic_DNA"/>
</dbReference>
<feature type="transmembrane region" description="Helical" evidence="8">
    <location>
        <begin position="214"/>
        <end position="232"/>
    </location>
</feature>
<feature type="transmembrane region" description="Helical" evidence="8">
    <location>
        <begin position="273"/>
        <end position="290"/>
    </location>
</feature>
<evidence type="ECO:0000313" key="9">
    <source>
        <dbReference type="EMBL" id="KRM19545.1"/>
    </source>
</evidence>
<dbReference type="SUPFAM" id="SSF103481">
    <property type="entry name" value="Multidrug resistance efflux transporter EmrE"/>
    <property type="match status" value="2"/>
</dbReference>
<dbReference type="GO" id="GO:0015144">
    <property type="term" value="F:carbohydrate transmembrane transporter activity"/>
    <property type="evidence" value="ECO:0007669"/>
    <property type="project" value="InterPro"/>
</dbReference>
<feature type="transmembrane region" description="Helical" evidence="8">
    <location>
        <begin position="34"/>
        <end position="52"/>
    </location>
</feature>
<reference evidence="9 10" key="1">
    <citation type="journal article" date="2015" name="Genome Announc.">
        <title>Expanding the biotechnology potential of lactobacilli through comparative genomics of 213 strains and associated genera.</title>
        <authorList>
            <person name="Sun Z."/>
            <person name="Harris H.M."/>
            <person name="McCann A."/>
            <person name="Guo C."/>
            <person name="Argimon S."/>
            <person name="Zhang W."/>
            <person name="Yang X."/>
            <person name="Jeffery I.B."/>
            <person name="Cooney J.C."/>
            <person name="Kagawa T.F."/>
            <person name="Liu W."/>
            <person name="Song Y."/>
            <person name="Salvetti E."/>
            <person name="Wrobel A."/>
            <person name="Rasinkangas P."/>
            <person name="Parkhill J."/>
            <person name="Rea M.C."/>
            <person name="O'Sullivan O."/>
            <person name="Ritari J."/>
            <person name="Douillard F.P."/>
            <person name="Paul Ross R."/>
            <person name="Yang R."/>
            <person name="Briner A.E."/>
            <person name="Felis G.E."/>
            <person name="de Vos W.M."/>
            <person name="Barrangou R."/>
            <person name="Klaenhammer T.R."/>
            <person name="Caufield P.W."/>
            <person name="Cui Y."/>
            <person name="Zhang H."/>
            <person name="O'Toole P.W."/>
        </authorList>
    </citation>
    <scope>NUCLEOTIDE SEQUENCE [LARGE SCALE GENOMIC DNA]</scope>
    <source>
        <strain evidence="9 10">DSM 18933</strain>
    </source>
</reference>
<feature type="transmembrane region" description="Helical" evidence="8">
    <location>
        <begin position="58"/>
        <end position="80"/>
    </location>
</feature>
<keyword evidence="5 8" id="KW-0812">Transmembrane</keyword>
<evidence type="ECO:0000256" key="4">
    <source>
        <dbReference type="ARBA" id="ARBA00022597"/>
    </source>
</evidence>
<keyword evidence="10" id="KW-1185">Reference proteome</keyword>
<protein>
    <submittedName>
        <fullName evidence="9">Glucose uptake protein</fullName>
    </submittedName>
</protein>
<name>A0A0R1WV71_9LACO</name>
<organism evidence="9 10">
    <name type="scientific">Ligilactobacillus hayakitensis DSM 18933 = JCM 14209</name>
    <dbReference type="NCBI Taxonomy" id="1423755"/>
    <lineage>
        <taxon>Bacteria</taxon>
        <taxon>Bacillati</taxon>
        <taxon>Bacillota</taxon>
        <taxon>Bacilli</taxon>
        <taxon>Lactobacillales</taxon>
        <taxon>Lactobacillaceae</taxon>
        <taxon>Ligilactobacillus</taxon>
    </lineage>
</organism>
<gene>
    <name evidence="9" type="ORF">FC40_GL001559</name>
</gene>
<keyword evidence="4" id="KW-0762">Sugar transport</keyword>
<dbReference type="Pfam" id="PF06800">
    <property type="entry name" value="Sugar_transport"/>
    <property type="match status" value="1"/>
</dbReference>
<dbReference type="PANTHER" id="PTHR16119:SF17">
    <property type="entry name" value="TRANSMEMBRANE PROTEIN 144"/>
    <property type="match status" value="1"/>
</dbReference>
<dbReference type="PANTHER" id="PTHR16119">
    <property type="entry name" value="TRANSMEMBRANE PROTEIN 144"/>
    <property type="match status" value="1"/>
</dbReference>
<feature type="transmembrane region" description="Helical" evidence="8">
    <location>
        <begin position="118"/>
        <end position="139"/>
    </location>
</feature>
<dbReference type="InterPro" id="IPR010651">
    <property type="entry name" value="Sugar_transport"/>
</dbReference>